<dbReference type="CDD" id="cd12148">
    <property type="entry name" value="fungal_TF_MHR"/>
    <property type="match status" value="1"/>
</dbReference>
<evidence type="ECO:0000256" key="1">
    <source>
        <dbReference type="ARBA" id="ARBA00004123"/>
    </source>
</evidence>
<dbReference type="AlphaFoldDB" id="A0A6A6W0D4"/>
<dbReference type="Gene3D" id="4.10.240.10">
    <property type="entry name" value="Zn(2)-C6 fungal-type DNA-binding domain"/>
    <property type="match status" value="1"/>
</dbReference>
<keyword evidence="6" id="KW-1185">Reference proteome</keyword>
<dbReference type="CDD" id="cd00067">
    <property type="entry name" value="GAL4"/>
    <property type="match status" value="1"/>
</dbReference>
<gene>
    <name evidence="5" type="ORF">EJ05DRAFT_99998</name>
</gene>
<feature type="region of interest" description="Disordered" evidence="3">
    <location>
        <begin position="1"/>
        <end position="21"/>
    </location>
</feature>
<dbReference type="GO" id="GO:0008270">
    <property type="term" value="F:zinc ion binding"/>
    <property type="evidence" value="ECO:0007669"/>
    <property type="project" value="InterPro"/>
</dbReference>
<reference evidence="5" key="1">
    <citation type="journal article" date="2020" name="Stud. Mycol.">
        <title>101 Dothideomycetes genomes: a test case for predicting lifestyles and emergence of pathogens.</title>
        <authorList>
            <person name="Haridas S."/>
            <person name="Albert R."/>
            <person name="Binder M."/>
            <person name="Bloem J."/>
            <person name="Labutti K."/>
            <person name="Salamov A."/>
            <person name="Andreopoulos B."/>
            <person name="Baker S."/>
            <person name="Barry K."/>
            <person name="Bills G."/>
            <person name="Bluhm B."/>
            <person name="Cannon C."/>
            <person name="Castanera R."/>
            <person name="Culley D."/>
            <person name="Daum C."/>
            <person name="Ezra D."/>
            <person name="Gonzalez J."/>
            <person name="Henrissat B."/>
            <person name="Kuo A."/>
            <person name="Liang C."/>
            <person name="Lipzen A."/>
            <person name="Lutzoni F."/>
            <person name="Magnuson J."/>
            <person name="Mondo S."/>
            <person name="Nolan M."/>
            <person name="Ohm R."/>
            <person name="Pangilinan J."/>
            <person name="Park H.-J."/>
            <person name="Ramirez L."/>
            <person name="Alfaro M."/>
            <person name="Sun H."/>
            <person name="Tritt A."/>
            <person name="Yoshinaga Y."/>
            <person name="Zwiers L.-H."/>
            <person name="Turgeon B."/>
            <person name="Goodwin S."/>
            <person name="Spatafora J."/>
            <person name="Crous P."/>
            <person name="Grigoriev I."/>
        </authorList>
    </citation>
    <scope>NUCLEOTIDE SEQUENCE</scope>
    <source>
        <strain evidence="5">CBS 121739</strain>
    </source>
</reference>
<evidence type="ECO:0000313" key="5">
    <source>
        <dbReference type="EMBL" id="KAF2755390.1"/>
    </source>
</evidence>
<evidence type="ECO:0000256" key="3">
    <source>
        <dbReference type="SAM" id="MobiDB-lite"/>
    </source>
</evidence>
<dbReference type="RefSeq" id="XP_033597841.1">
    <property type="nucleotide sequence ID" value="XM_033750144.1"/>
</dbReference>
<dbReference type="Pfam" id="PF00172">
    <property type="entry name" value="Zn_clus"/>
    <property type="match status" value="1"/>
</dbReference>
<dbReference type="GO" id="GO:0000981">
    <property type="term" value="F:DNA-binding transcription factor activity, RNA polymerase II-specific"/>
    <property type="evidence" value="ECO:0007669"/>
    <property type="project" value="InterPro"/>
</dbReference>
<accession>A0A6A6W0D4</accession>
<dbReference type="PROSITE" id="PS00463">
    <property type="entry name" value="ZN2_CY6_FUNGAL_1"/>
    <property type="match status" value="1"/>
</dbReference>
<evidence type="ECO:0000313" key="6">
    <source>
        <dbReference type="Proteomes" id="UP000799437"/>
    </source>
</evidence>
<organism evidence="5 6">
    <name type="scientific">Pseudovirgaria hyperparasitica</name>
    <dbReference type="NCBI Taxonomy" id="470096"/>
    <lineage>
        <taxon>Eukaryota</taxon>
        <taxon>Fungi</taxon>
        <taxon>Dikarya</taxon>
        <taxon>Ascomycota</taxon>
        <taxon>Pezizomycotina</taxon>
        <taxon>Dothideomycetes</taxon>
        <taxon>Dothideomycetes incertae sedis</taxon>
        <taxon>Acrospermales</taxon>
        <taxon>Acrospermaceae</taxon>
        <taxon>Pseudovirgaria</taxon>
    </lineage>
</organism>
<dbReference type="GO" id="GO:0045944">
    <property type="term" value="P:positive regulation of transcription by RNA polymerase II"/>
    <property type="evidence" value="ECO:0007669"/>
    <property type="project" value="TreeGrafter"/>
</dbReference>
<dbReference type="GO" id="GO:0000976">
    <property type="term" value="F:transcription cis-regulatory region binding"/>
    <property type="evidence" value="ECO:0007669"/>
    <property type="project" value="TreeGrafter"/>
</dbReference>
<dbReference type="PANTHER" id="PTHR37534:SF40">
    <property type="entry name" value="ZN(2)-C6 FUNGAL-TYPE DOMAIN-CONTAINING PROTEIN"/>
    <property type="match status" value="1"/>
</dbReference>
<feature type="compositionally biased region" description="Polar residues" evidence="3">
    <location>
        <begin position="613"/>
        <end position="636"/>
    </location>
</feature>
<dbReference type="GO" id="GO:0005634">
    <property type="term" value="C:nucleus"/>
    <property type="evidence" value="ECO:0007669"/>
    <property type="project" value="UniProtKB-SubCell"/>
</dbReference>
<dbReference type="Pfam" id="PF11951">
    <property type="entry name" value="Fungal_trans_2"/>
    <property type="match status" value="1"/>
</dbReference>
<dbReference type="Proteomes" id="UP000799437">
    <property type="component" value="Unassembled WGS sequence"/>
</dbReference>
<dbReference type="InterPro" id="IPR001138">
    <property type="entry name" value="Zn2Cys6_DnaBD"/>
</dbReference>
<name>A0A6A6W0D4_9PEZI</name>
<dbReference type="OrthoDB" id="4078573at2759"/>
<dbReference type="InterPro" id="IPR036864">
    <property type="entry name" value="Zn2-C6_fun-type_DNA-bd_sf"/>
</dbReference>
<dbReference type="InterPro" id="IPR021858">
    <property type="entry name" value="Fun_TF"/>
</dbReference>
<keyword evidence="2" id="KW-0539">Nucleus</keyword>
<dbReference type="PANTHER" id="PTHR37534">
    <property type="entry name" value="TRANSCRIPTIONAL ACTIVATOR PROTEIN UGA3"/>
    <property type="match status" value="1"/>
</dbReference>
<dbReference type="PROSITE" id="PS50048">
    <property type="entry name" value="ZN2_CY6_FUNGAL_2"/>
    <property type="match status" value="1"/>
</dbReference>
<dbReference type="SMART" id="SM00066">
    <property type="entry name" value="GAL4"/>
    <property type="match status" value="1"/>
</dbReference>
<feature type="domain" description="Zn(2)-C6 fungal-type" evidence="4">
    <location>
        <begin position="29"/>
        <end position="59"/>
    </location>
</feature>
<proteinExistence type="predicted"/>
<feature type="region of interest" description="Disordered" evidence="3">
    <location>
        <begin position="128"/>
        <end position="187"/>
    </location>
</feature>
<comment type="subcellular location">
    <subcellularLocation>
        <location evidence="1">Nucleus</location>
    </subcellularLocation>
</comment>
<sequence length="682" mass="77310">MADNDRGGAASAPGGDAQASKKPKRVRTGCLTCRERHLKCDEGLPNCQNCTKSNRTCKRGVRLNFIDTKCEAIPIIPQAQDWTVQFLDESRDIASEYKGGLSKYSLPETEPVTALTHDAPFDFSTNNTLPAPTVAHQPLPPIQGILPEPYQEDQSQQLSWEQPRHPQHHPAPSNTESTYSHTPLTNLPQSAYSVADRTVAPADETRDYLTSQDEVLYMQVFVEEVGLWMDSMDPQKHFSRLLPFHSLHEPMLLNAFLACGARHLTLVNAKYSEDKALHFYDTATRYLLNSLQNPNRNTIICATTAVILNVYEIMCEKALQRMNHIAGARALIKECGWNAKSTGVGAACFWLNVGMELLSCLHFNWQVAWDPDDWGVDMDFHRETEPGREEIWTHRIVYIVAKICNFRSSIPRYQDSSPHNEQMRLQSRYSEWRKLKDWCDAWNDNIPRTMHPMAYLHPGQTISQSAFPEVWLIKRATIVARLFYHTAMVLMAQINPLMPVESNEMHELQNRHSQQVCGIVAHVKDRGVASVALRSLAIAAECLTTRQEQEEVLQIFTKIRKETGWNVGFVYKELKEKWGWNAETSPSQAQPPRQTPPTHHTQPSPHLTMPISYPSSSTGPVLTLQPSTSMSSAPNQTRRRPQPGILNPILSHADFTMPHHPYQSHYVAPNPLLNSSQSQQFF</sequence>
<protein>
    <recommendedName>
        <fullName evidence="4">Zn(2)-C6 fungal-type domain-containing protein</fullName>
    </recommendedName>
</protein>
<evidence type="ECO:0000256" key="2">
    <source>
        <dbReference type="ARBA" id="ARBA00023242"/>
    </source>
</evidence>
<evidence type="ECO:0000259" key="4">
    <source>
        <dbReference type="PROSITE" id="PS50048"/>
    </source>
</evidence>
<dbReference type="GeneID" id="54491198"/>
<dbReference type="SUPFAM" id="SSF57701">
    <property type="entry name" value="Zn2/Cys6 DNA-binding domain"/>
    <property type="match status" value="1"/>
</dbReference>
<feature type="compositionally biased region" description="Low complexity" evidence="3">
    <location>
        <begin position="584"/>
        <end position="606"/>
    </location>
</feature>
<feature type="compositionally biased region" description="Polar residues" evidence="3">
    <location>
        <begin position="172"/>
        <end position="187"/>
    </location>
</feature>
<feature type="region of interest" description="Disordered" evidence="3">
    <location>
        <begin position="582"/>
        <end position="652"/>
    </location>
</feature>
<dbReference type="EMBL" id="ML996577">
    <property type="protein sequence ID" value="KAF2755390.1"/>
    <property type="molecule type" value="Genomic_DNA"/>
</dbReference>